<dbReference type="Proteomes" id="UP000001822">
    <property type="component" value="Chromosome"/>
</dbReference>
<protein>
    <recommendedName>
        <fullName evidence="3">Lipoprotein</fullName>
    </recommendedName>
</protein>
<evidence type="ECO:0008006" key="3">
    <source>
        <dbReference type="Google" id="ProtNLM"/>
    </source>
</evidence>
<reference evidence="1 2" key="1">
    <citation type="journal article" date="2007" name="Appl. Environ. Microbiol.">
        <title>Genome sequence of the cellulolytic gliding bacterium Cytophaga hutchinsonii.</title>
        <authorList>
            <person name="Xie G."/>
            <person name="Bruce D.C."/>
            <person name="Challacombe J.F."/>
            <person name="Chertkov O."/>
            <person name="Detter J.C."/>
            <person name="Gilna P."/>
            <person name="Han C.S."/>
            <person name="Lucas S."/>
            <person name="Misra M."/>
            <person name="Myers G.L."/>
            <person name="Richardson P."/>
            <person name="Tapia R."/>
            <person name="Thayer N."/>
            <person name="Thompson L.S."/>
            <person name="Brettin T.S."/>
            <person name="Henrissat B."/>
            <person name="Wilson D.B."/>
            <person name="McBride M.J."/>
        </authorList>
    </citation>
    <scope>NUCLEOTIDE SEQUENCE [LARGE SCALE GENOMIC DNA]</scope>
    <source>
        <strain evidence="2">ATCC 33406 / DSM 1761 / CIP 103989 / NBRC 15051 / NCIMB 9469 / D465</strain>
    </source>
</reference>
<evidence type="ECO:0000313" key="1">
    <source>
        <dbReference type="EMBL" id="ABG60163.1"/>
    </source>
</evidence>
<dbReference type="RefSeq" id="WP_011586273.1">
    <property type="nucleotide sequence ID" value="NC_008255.1"/>
</dbReference>
<dbReference type="OrthoDB" id="982915at2"/>
<sequence length="234" mass="26308">MFRRIIWVACFCIITGTLFSCFEIKEHINIRENGSGSYSFLMDLSQMKPIFAFSRDFQRSMGDTSARAKKAAAMPNPLLQMKAKFDALQPMLESVQGISNYKTVCDTTSYIIGATYSFASMESLNNSINILRNATNNGGTTETRHYTFNQKHFEKFNDISKESVTGPTSRNDSLTNDLLKGARYTLTCTFERKIKDVSNPLYFISADGKTLLYTGSLLDIMNQKTNIGNSVVLH</sequence>
<proteinExistence type="predicted"/>
<dbReference type="EMBL" id="CP000383">
    <property type="protein sequence ID" value="ABG60163.1"/>
    <property type="molecule type" value="Genomic_DNA"/>
</dbReference>
<evidence type="ECO:0000313" key="2">
    <source>
        <dbReference type="Proteomes" id="UP000001822"/>
    </source>
</evidence>
<dbReference type="PROSITE" id="PS51257">
    <property type="entry name" value="PROKAR_LIPOPROTEIN"/>
    <property type="match status" value="1"/>
</dbReference>
<gene>
    <name evidence="1" type="ordered locus">CHU_2921</name>
</gene>
<name>A0A6N4SUT1_CYTH3</name>
<accession>A0A6N4SUT1</accession>
<dbReference type="KEGG" id="chu:CHU_2921"/>
<dbReference type="AlphaFoldDB" id="A0A6N4SUT1"/>
<keyword evidence="2" id="KW-1185">Reference proteome</keyword>
<organism evidence="1 2">
    <name type="scientific">Cytophaga hutchinsonii (strain ATCC 33406 / DSM 1761 / CIP 103989 / NBRC 15051 / NCIMB 9469 / D465)</name>
    <dbReference type="NCBI Taxonomy" id="269798"/>
    <lineage>
        <taxon>Bacteria</taxon>
        <taxon>Pseudomonadati</taxon>
        <taxon>Bacteroidota</taxon>
        <taxon>Cytophagia</taxon>
        <taxon>Cytophagales</taxon>
        <taxon>Cytophagaceae</taxon>
        <taxon>Cytophaga</taxon>
    </lineage>
</organism>